<reference evidence="3 4" key="2">
    <citation type="journal article" date="2011" name="Stand. Genomic Sci.">
        <title>Complete genome sequence of Mahella australiensis type strain (50-1 BON).</title>
        <authorList>
            <person name="Sikorski J."/>
            <person name="Teshima H."/>
            <person name="Nolan M."/>
            <person name="Lucas S."/>
            <person name="Hammon N."/>
            <person name="Deshpande S."/>
            <person name="Cheng J.F."/>
            <person name="Pitluck S."/>
            <person name="Liolios K."/>
            <person name="Pagani I."/>
            <person name="Ivanova N."/>
            <person name="Huntemann M."/>
            <person name="Mavromatis K."/>
            <person name="Ovchinikova G."/>
            <person name="Pati A."/>
            <person name="Tapia R."/>
            <person name="Han C."/>
            <person name="Goodwin L."/>
            <person name="Chen A."/>
            <person name="Palaniappan K."/>
            <person name="Land M."/>
            <person name="Hauser L."/>
            <person name="Ngatchou-Djao O.D."/>
            <person name="Rohde M."/>
            <person name="Pukall R."/>
            <person name="Spring S."/>
            <person name="Abt B."/>
            <person name="Goker M."/>
            <person name="Detter J.C."/>
            <person name="Woyke T."/>
            <person name="Bristow J."/>
            <person name="Markowitz V."/>
            <person name="Hugenholtz P."/>
            <person name="Eisen J.A."/>
            <person name="Kyrpides N.C."/>
            <person name="Klenk H.P."/>
            <person name="Lapidus A."/>
        </authorList>
    </citation>
    <scope>NUCLEOTIDE SEQUENCE [LARGE SCALE GENOMIC DNA]</scope>
    <source>
        <strain evidence="4">DSM 15567 / CIP 107919 / 50-1 BON</strain>
    </source>
</reference>
<dbReference type="Gene3D" id="3.30.360.10">
    <property type="entry name" value="Dihydrodipicolinate Reductase, domain 2"/>
    <property type="match status" value="1"/>
</dbReference>
<feature type="domain" description="Gfo/Idh/MocA-like oxidoreductase N-terminal" evidence="1">
    <location>
        <begin position="13"/>
        <end position="116"/>
    </location>
</feature>
<accession>F3ZX78</accession>
<evidence type="ECO:0000313" key="3">
    <source>
        <dbReference type="EMBL" id="AEE96535.1"/>
    </source>
</evidence>
<dbReference type="InterPro" id="IPR000683">
    <property type="entry name" value="Gfo/Idh/MocA-like_OxRdtase_N"/>
</dbReference>
<organism evidence="3 4">
    <name type="scientific">Mahella australiensis (strain DSM 15567 / CIP 107919 / 50-1 BON)</name>
    <dbReference type="NCBI Taxonomy" id="697281"/>
    <lineage>
        <taxon>Bacteria</taxon>
        <taxon>Bacillati</taxon>
        <taxon>Bacillota</taxon>
        <taxon>Clostridia</taxon>
        <taxon>Thermoanaerobacterales</taxon>
        <taxon>Thermoanaerobacterales Family IV. Incertae Sedis</taxon>
        <taxon>Mahella</taxon>
    </lineage>
</organism>
<protein>
    <submittedName>
        <fullName evidence="3">Oxidoreductase domain protein</fullName>
    </submittedName>
</protein>
<dbReference type="SUPFAM" id="SSF55347">
    <property type="entry name" value="Glyceraldehyde-3-phosphate dehydrogenase-like, C-terminal domain"/>
    <property type="match status" value="1"/>
</dbReference>
<reference evidence="4" key="1">
    <citation type="submission" date="2010-11" db="EMBL/GenBank/DDBJ databases">
        <title>The complete genome of Mahella australiensis DSM 15567.</title>
        <authorList>
            <consortium name="US DOE Joint Genome Institute (JGI-PGF)"/>
            <person name="Lucas S."/>
            <person name="Copeland A."/>
            <person name="Lapidus A."/>
            <person name="Bruce D."/>
            <person name="Goodwin L."/>
            <person name="Pitluck S."/>
            <person name="Kyrpides N."/>
            <person name="Mavromatis K."/>
            <person name="Pagani I."/>
            <person name="Ivanova N."/>
            <person name="Teshima H."/>
            <person name="Brettin T."/>
            <person name="Detter J.C."/>
            <person name="Han C."/>
            <person name="Tapia R."/>
            <person name="Land M."/>
            <person name="Hauser L."/>
            <person name="Markowitz V."/>
            <person name="Cheng J.-F."/>
            <person name="Hugenholtz P."/>
            <person name="Woyke T."/>
            <person name="Wu D."/>
            <person name="Spring S."/>
            <person name="Pukall R."/>
            <person name="Steenblock K."/>
            <person name="Schneider S."/>
            <person name="Klenk H.-P."/>
            <person name="Eisen J.A."/>
        </authorList>
    </citation>
    <scope>NUCLEOTIDE SEQUENCE [LARGE SCALE GENOMIC DNA]</scope>
    <source>
        <strain evidence="4">DSM 15567 / CIP 107919 / 50-1 BON</strain>
    </source>
</reference>
<gene>
    <name evidence="3" type="ordered locus">Mahau_1341</name>
</gene>
<dbReference type="Gene3D" id="3.40.50.720">
    <property type="entry name" value="NAD(P)-binding Rossmann-like Domain"/>
    <property type="match status" value="1"/>
</dbReference>
<evidence type="ECO:0000313" key="4">
    <source>
        <dbReference type="Proteomes" id="UP000008457"/>
    </source>
</evidence>
<name>F3ZX78_MAHA5</name>
<keyword evidence="4" id="KW-1185">Reference proteome</keyword>
<sequence length="322" mass="35735">MMKIKIGLYGTNGHQIHKMLENHPYAQLVATAAFDLSLLPPALRDSTLIKHYITLDEMLGDKEVELVSLCSPRRRDQASEAIRCLEAGKHVYAEKPCAMTEEDLDAIIDAAHRTGMEFHEMAGTAFEQPYYTMRSIVQDGTIGTVVQVFAQKSYPYHDGRPQDEDIDGGLICQNAVHAFRFIEHVACRKIKNIYAIETGLGNPRNGGLKMAVSFMAALDNGGVASIIANYLNPKGFGLWGNEHLRIFGTKGFIEATDGGTKTRLIIGDKDFGRIDATKPVKNYFDMYIDSLLGRDSMPLTLDNELHPTRMVIRAKKGAISNK</sequence>
<evidence type="ECO:0000259" key="1">
    <source>
        <dbReference type="Pfam" id="PF01408"/>
    </source>
</evidence>
<dbReference type="Pfam" id="PF01408">
    <property type="entry name" value="GFO_IDH_MocA"/>
    <property type="match status" value="1"/>
</dbReference>
<dbReference type="Proteomes" id="UP000008457">
    <property type="component" value="Chromosome"/>
</dbReference>
<dbReference type="STRING" id="697281.Mahau_1341"/>
<dbReference type="RefSeq" id="WP_013780965.1">
    <property type="nucleotide sequence ID" value="NC_015520.1"/>
</dbReference>
<dbReference type="GO" id="GO:0000166">
    <property type="term" value="F:nucleotide binding"/>
    <property type="evidence" value="ECO:0007669"/>
    <property type="project" value="InterPro"/>
</dbReference>
<feature type="domain" description="GFO/IDH/MocA-like oxidoreductase" evidence="2">
    <location>
        <begin position="132"/>
        <end position="254"/>
    </location>
</feature>
<dbReference type="HOGENOM" id="CLU_862769_0_0_9"/>
<dbReference type="EMBL" id="CP002360">
    <property type="protein sequence ID" value="AEE96535.1"/>
    <property type="molecule type" value="Genomic_DNA"/>
</dbReference>
<proteinExistence type="predicted"/>
<dbReference type="PANTHER" id="PTHR43377">
    <property type="entry name" value="BILIVERDIN REDUCTASE A"/>
    <property type="match status" value="1"/>
</dbReference>
<dbReference type="InterPro" id="IPR055170">
    <property type="entry name" value="GFO_IDH_MocA-like_dom"/>
</dbReference>
<evidence type="ECO:0000259" key="2">
    <source>
        <dbReference type="Pfam" id="PF22725"/>
    </source>
</evidence>
<dbReference type="InterPro" id="IPR051450">
    <property type="entry name" value="Gfo/Idh/MocA_Oxidoreductases"/>
</dbReference>
<dbReference type="KEGG" id="mas:Mahau_1341"/>
<dbReference type="AlphaFoldDB" id="F3ZX78"/>
<dbReference type="SUPFAM" id="SSF51735">
    <property type="entry name" value="NAD(P)-binding Rossmann-fold domains"/>
    <property type="match status" value="1"/>
</dbReference>
<dbReference type="InterPro" id="IPR036291">
    <property type="entry name" value="NAD(P)-bd_dom_sf"/>
</dbReference>
<dbReference type="PANTHER" id="PTHR43377:SF1">
    <property type="entry name" value="BILIVERDIN REDUCTASE A"/>
    <property type="match status" value="1"/>
</dbReference>
<dbReference type="Pfam" id="PF22725">
    <property type="entry name" value="GFO_IDH_MocA_C3"/>
    <property type="match status" value="1"/>
</dbReference>
<dbReference type="eggNOG" id="COG0673">
    <property type="taxonomic scope" value="Bacteria"/>
</dbReference>